<evidence type="ECO:0000313" key="1">
    <source>
        <dbReference type="EMBL" id="GMM60192.1"/>
    </source>
</evidence>
<name>A0ABQ6P747_9SPHN</name>
<dbReference type="SUPFAM" id="SSF103025">
    <property type="entry name" value="Folate-binding domain"/>
    <property type="match status" value="1"/>
</dbReference>
<gene>
    <name evidence="1" type="ORF">NUTIK01_09690</name>
</gene>
<reference evidence="1 2" key="1">
    <citation type="submission" date="2023-06" db="EMBL/GenBank/DDBJ databases">
        <title>Draft genome sequence of Novosphingobium sp. strain IK01.</title>
        <authorList>
            <person name="Hatamoto M."/>
            <person name="Ikarashi T."/>
            <person name="Yamaguchi T."/>
        </authorList>
    </citation>
    <scope>NUCLEOTIDE SEQUENCE [LARGE SCALE GENOMIC DNA]</scope>
    <source>
        <strain evidence="1 2">IK01</strain>
    </source>
</reference>
<sequence length="175" mass="18485">MSDPIVIVPMAVAPIDLVVEEQAVTAAGATLTALPPASRWSLRARTPEKLAEVLGQPVPARIGEAQGGIACIGPDEWFADLPAGTSLPLGAGEPVSVVDVSSRGVAFEVEGEKAAWVISAGCALDIANFAVGRVTRTMFETAEIILWRTGETSFRVFAWRSFGPWLWNALKAVEA</sequence>
<dbReference type="InterPro" id="IPR007375">
    <property type="entry name" value="SoxG"/>
</dbReference>
<dbReference type="Gene3D" id="3.30.1360.120">
    <property type="entry name" value="Probable tRNA modification gtpase trme, domain 1"/>
    <property type="match status" value="1"/>
</dbReference>
<organism evidence="1 2">
    <name type="scientific">Novosphingobium pituita</name>
    <dbReference type="NCBI Taxonomy" id="3056842"/>
    <lineage>
        <taxon>Bacteria</taxon>
        <taxon>Pseudomonadati</taxon>
        <taxon>Pseudomonadota</taxon>
        <taxon>Alphaproteobacteria</taxon>
        <taxon>Sphingomonadales</taxon>
        <taxon>Sphingomonadaceae</taxon>
        <taxon>Novosphingobium</taxon>
    </lineage>
</organism>
<dbReference type="Gene3D" id="3.30.70.1520">
    <property type="entry name" value="Heterotetrameric sarcosine oxidase"/>
    <property type="match status" value="1"/>
</dbReference>
<evidence type="ECO:0000313" key="2">
    <source>
        <dbReference type="Proteomes" id="UP001187221"/>
    </source>
</evidence>
<dbReference type="RefSeq" id="WP_317974003.1">
    <property type="nucleotide sequence ID" value="NZ_BTFW01000001.1"/>
</dbReference>
<comment type="caution">
    <text evidence="1">The sequence shown here is derived from an EMBL/GenBank/DDBJ whole genome shotgun (WGS) entry which is preliminary data.</text>
</comment>
<dbReference type="EMBL" id="BTFW01000001">
    <property type="protein sequence ID" value="GMM60192.1"/>
    <property type="molecule type" value="Genomic_DNA"/>
</dbReference>
<accession>A0ABQ6P747</accession>
<dbReference type="Pfam" id="PF04268">
    <property type="entry name" value="SoxG"/>
    <property type="match status" value="1"/>
</dbReference>
<dbReference type="InterPro" id="IPR027266">
    <property type="entry name" value="TrmE/GcvT-like"/>
</dbReference>
<protein>
    <submittedName>
        <fullName evidence="1">Sarcosine oxidase subunit gamma</fullName>
    </submittedName>
</protein>
<dbReference type="Proteomes" id="UP001187221">
    <property type="component" value="Unassembled WGS sequence"/>
</dbReference>
<keyword evidence="2" id="KW-1185">Reference proteome</keyword>
<proteinExistence type="predicted"/>